<keyword evidence="2" id="KW-0479">Metal-binding</keyword>
<keyword evidence="4" id="KW-1185">Reference proteome</keyword>
<keyword evidence="2" id="KW-0482">Metalloprotease</keyword>
<accession>A0A1L7XE61</accession>
<comment type="catalytic activity">
    <reaction evidence="2">
        <text>an L-aminoacyl-L-amino acid + H2O = 2 an L-alpha-amino acid</text>
        <dbReference type="Rhea" id="RHEA:48940"/>
        <dbReference type="ChEBI" id="CHEBI:15377"/>
        <dbReference type="ChEBI" id="CHEBI:59869"/>
        <dbReference type="ChEBI" id="CHEBI:77460"/>
        <dbReference type="EC" id="3.4.13.19"/>
    </reaction>
</comment>
<dbReference type="GO" id="GO:0046872">
    <property type="term" value="F:metal ion binding"/>
    <property type="evidence" value="ECO:0007669"/>
    <property type="project" value="UniProtKB-UniRule"/>
</dbReference>
<dbReference type="STRING" id="576137.A0A1L7XE61"/>
<dbReference type="InterPro" id="IPR008257">
    <property type="entry name" value="Pept_M19"/>
</dbReference>
<dbReference type="Proteomes" id="UP000184330">
    <property type="component" value="Unassembled WGS sequence"/>
</dbReference>
<dbReference type="EC" id="3.4.13.19" evidence="2"/>
<evidence type="ECO:0000313" key="3">
    <source>
        <dbReference type="EMBL" id="CZR63330.1"/>
    </source>
</evidence>
<keyword evidence="2" id="KW-0645">Protease</keyword>
<dbReference type="AlphaFoldDB" id="A0A1L7XE61"/>
<evidence type="ECO:0000256" key="1">
    <source>
        <dbReference type="ARBA" id="ARBA00022997"/>
    </source>
</evidence>
<dbReference type="Gene3D" id="3.20.20.140">
    <property type="entry name" value="Metal-dependent hydrolases"/>
    <property type="match status" value="2"/>
</dbReference>
<evidence type="ECO:0000256" key="2">
    <source>
        <dbReference type="RuleBase" id="RU341113"/>
    </source>
</evidence>
<reference evidence="3 4" key="1">
    <citation type="submission" date="2016-03" db="EMBL/GenBank/DDBJ databases">
        <authorList>
            <person name="Ploux O."/>
        </authorList>
    </citation>
    <scope>NUCLEOTIDE SEQUENCE [LARGE SCALE GENOMIC DNA]</scope>
    <source>
        <strain evidence="3 4">UAMH 11012</strain>
    </source>
</reference>
<gene>
    <name evidence="3" type="ORF">PAC_13227</name>
</gene>
<dbReference type="GO" id="GO:0070573">
    <property type="term" value="F:metallodipeptidase activity"/>
    <property type="evidence" value="ECO:0007669"/>
    <property type="project" value="InterPro"/>
</dbReference>
<sequence length="312" mass="35157">MSDSEEESHPYQLLDVDLRVKEVLKTTPLFDGHNDLPQQPRAIFHGKIHNNPKFDLEAGFQRCMTDIPRLREGAVRAQFWSVCVPCIRSAENFSTPEYSDMARDAIEQIEMALRLVHSYPRVFELVREPGDVKRVYESGRIACSIGIEGLHMAGNSIGIIRAFYILGVRYQCIRGLLDFESMIIDCSHVSDACAYQVLELSRAPIMFSYSNSRTTFNCARNVPDSILDRVPANGGIAMVTFVPEHVSKKRKDATMDMVLDHLFYIAGTIGWDYVGLGSDFDGIASVIPGLEDVKCYPALMKAILDRVRRRNS</sequence>
<keyword evidence="1 2" id="KW-0224">Dipeptidase</keyword>
<protein>
    <recommendedName>
        <fullName evidence="2">Dipeptidase</fullName>
        <ecNumber evidence="2">3.4.13.19</ecNumber>
    </recommendedName>
</protein>
<evidence type="ECO:0000313" key="4">
    <source>
        <dbReference type="Proteomes" id="UP000184330"/>
    </source>
</evidence>
<proteinExistence type="inferred from homology"/>
<comment type="cofactor">
    <cofactor evidence="2">
        <name>Zn(2+)</name>
        <dbReference type="ChEBI" id="CHEBI:29105"/>
    </cofactor>
</comment>
<dbReference type="GO" id="GO:0006508">
    <property type="term" value="P:proteolysis"/>
    <property type="evidence" value="ECO:0007669"/>
    <property type="project" value="UniProtKB-KW"/>
</dbReference>
<dbReference type="PROSITE" id="PS51365">
    <property type="entry name" value="RENAL_DIPEPTIDASE_2"/>
    <property type="match status" value="1"/>
</dbReference>
<dbReference type="InterPro" id="IPR032466">
    <property type="entry name" value="Metal_Hydrolase"/>
</dbReference>
<keyword evidence="2" id="KW-0378">Hydrolase</keyword>
<dbReference type="PANTHER" id="PTHR10443">
    <property type="entry name" value="MICROSOMAL DIPEPTIDASE"/>
    <property type="match status" value="1"/>
</dbReference>
<dbReference type="SUPFAM" id="SSF51556">
    <property type="entry name" value="Metallo-dependent hydrolases"/>
    <property type="match status" value="1"/>
</dbReference>
<comment type="similarity">
    <text evidence="2">Belongs to the metallo-dependent hydrolases superfamily. Peptidase M19 family.</text>
</comment>
<dbReference type="PANTHER" id="PTHR10443:SF12">
    <property type="entry name" value="DIPEPTIDASE"/>
    <property type="match status" value="1"/>
</dbReference>
<dbReference type="Pfam" id="PF01244">
    <property type="entry name" value="Peptidase_M19"/>
    <property type="match status" value="2"/>
</dbReference>
<dbReference type="OrthoDB" id="445695at2759"/>
<keyword evidence="2" id="KW-0862">Zinc</keyword>
<name>A0A1L7XE61_9HELO</name>
<dbReference type="EMBL" id="FJOG01000023">
    <property type="protein sequence ID" value="CZR63330.1"/>
    <property type="molecule type" value="Genomic_DNA"/>
</dbReference>
<organism evidence="3 4">
    <name type="scientific">Phialocephala subalpina</name>
    <dbReference type="NCBI Taxonomy" id="576137"/>
    <lineage>
        <taxon>Eukaryota</taxon>
        <taxon>Fungi</taxon>
        <taxon>Dikarya</taxon>
        <taxon>Ascomycota</taxon>
        <taxon>Pezizomycotina</taxon>
        <taxon>Leotiomycetes</taxon>
        <taxon>Helotiales</taxon>
        <taxon>Mollisiaceae</taxon>
        <taxon>Phialocephala</taxon>
        <taxon>Phialocephala fortinii species complex</taxon>
    </lineage>
</organism>